<sequence length="67" mass="8417">MKLEMELSWEEWNMAQGCLQRRYDELNRKIREGDRKGRSIRWYREEAIILARVIEEFRRSNKESRNR</sequence>
<protein>
    <submittedName>
        <fullName evidence="1">Uncharacterized protein</fullName>
    </submittedName>
</protein>
<evidence type="ECO:0000313" key="2">
    <source>
        <dbReference type="Proteomes" id="UP000625210"/>
    </source>
</evidence>
<proteinExistence type="predicted"/>
<dbReference type="AlphaFoldDB" id="A0A8J2YDB7"/>
<accession>A0A8J2YDB7</accession>
<reference evidence="1" key="2">
    <citation type="submission" date="2020-09" db="EMBL/GenBank/DDBJ databases">
        <authorList>
            <person name="Sun Q."/>
            <person name="Zhou Y."/>
        </authorList>
    </citation>
    <scope>NUCLEOTIDE SEQUENCE</scope>
    <source>
        <strain evidence="1">CGMCC 1.15179</strain>
    </source>
</reference>
<organism evidence="1 2">
    <name type="scientific">Marinithermofilum abyssi</name>
    <dbReference type="NCBI Taxonomy" id="1571185"/>
    <lineage>
        <taxon>Bacteria</taxon>
        <taxon>Bacillati</taxon>
        <taxon>Bacillota</taxon>
        <taxon>Bacilli</taxon>
        <taxon>Bacillales</taxon>
        <taxon>Thermoactinomycetaceae</taxon>
        <taxon>Marinithermofilum</taxon>
    </lineage>
</organism>
<dbReference type="Proteomes" id="UP000625210">
    <property type="component" value="Unassembled WGS sequence"/>
</dbReference>
<name>A0A8J2YDB7_9BACL</name>
<dbReference type="RefSeq" id="WP_188646543.1">
    <property type="nucleotide sequence ID" value="NZ_BMHQ01000002.1"/>
</dbReference>
<reference evidence="1" key="1">
    <citation type="journal article" date="2014" name="Int. J. Syst. Evol. Microbiol.">
        <title>Complete genome sequence of Corynebacterium casei LMG S-19264T (=DSM 44701T), isolated from a smear-ripened cheese.</title>
        <authorList>
            <consortium name="US DOE Joint Genome Institute (JGI-PGF)"/>
            <person name="Walter F."/>
            <person name="Albersmeier A."/>
            <person name="Kalinowski J."/>
            <person name="Ruckert C."/>
        </authorList>
    </citation>
    <scope>NUCLEOTIDE SEQUENCE</scope>
    <source>
        <strain evidence="1">CGMCC 1.15179</strain>
    </source>
</reference>
<dbReference type="EMBL" id="BMHQ01000002">
    <property type="protein sequence ID" value="GGE08586.1"/>
    <property type="molecule type" value="Genomic_DNA"/>
</dbReference>
<gene>
    <name evidence="1" type="ORF">GCM10011571_07370</name>
</gene>
<comment type="caution">
    <text evidence="1">The sequence shown here is derived from an EMBL/GenBank/DDBJ whole genome shotgun (WGS) entry which is preliminary data.</text>
</comment>
<keyword evidence="2" id="KW-1185">Reference proteome</keyword>
<evidence type="ECO:0000313" key="1">
    <source>
        <dbReference type="EMBL" id="GGE08586.1"/>
    </source>
</evidence>